<evidence type="ECO:0000256" key="7">
    <source>
        <dbReference type="ARBA" id="ARBA00022824"/>
    </source>
</evidence>
<evidence type="ECO:0000256" key="11">
    <source>
        <dbReference type="SAM" id="Phobius"/>
    </source>
</evidence>
<name>A0ABZ1RE13_9ACTN</name>
<proteinExistence type="predicted"/>
<feature type="region of interest" description="Disordered" evidence="10">
    <location>
        <begin position="1"/>
        <end position="28"/>
    </location>
</feature>
<gene>
    <name evidence="13" type="ORF">OHU17_02420</name>
</gene>
<feature type="transmembrane region" description="Helical" evidence="11">
    <location>
        <begin position="219"/>
        <end position="239"/>
    </location>
</feature>
<dbReference type="EMBL" id="CP108057">
    <property type="protein sequence ID" value="WUO44745.1"/>
    <property type="molecule type" value="Genomic_DNA"/>
</dbReference>
<feature type="transmembrane region" description="Helical" evidence="11">
    <location>
        <begin position="42"/>
        <end position="63"/>
    </location>
</feature>
<keyword evidence="3" id="KW-0337">GPI-anchor biosynthesis</keyword>
<reference evidence="13" key="1">
    <citation type="submission" date="2022-10" db="EMBL/GenBank/DDBJ databases">
        <title>The complete genomes of actinobacterial strains from the NBC collection.</title>
        <authorList>
            <person name="Joergensen T.S."/>
            <person name="Alvarez Arevalo M."/>
            <person name="Sterndorff E.B."/>
            <person name="Faurdal D."/>
            <person name="Vuksanovic O."/>
            <person name="Mourched A.-S."/>
            <person name="Charusanti P."/>
            <person name="Shaw S."/>
            <person name="Blin K."/>
            <person name="Weber T."/>
        </authorList>
    </citation>
    <scope>NUCLEOTIDE SEQUENCE</scope>
    <source>
        <strain evidence="13">NBC_00283</strain>
    </source>
</reference>
<dbReference type="InterPro" id="IPR007315">
    <property type="entry name" value="PIG-V/Gpi18"/>
</dbReference>
<evidence type="ECO:0000256" key="8">
    <source>
        <dbReference type="ARBA" id="ARBA00022989"/>
    </source>
</evidence>
<keyword evidence="14" id="KW-1185">Reference proteome</keyword>
<feature type="transmembrane region" description="Helical" evidence="11">
    <location>
        <begin position="314"/>
        <end position="335"/>
    </location>
</feature>
<evidence type="ECO:0000256" key="3">
    <source>
        <dbReference type="ARBA" id="ARBA00022502"/>
    </source>
</evidence>
<evidence type="ECO:0000313" key="13">
    <source>
        <dbReference type="EMBL" id="WUO44745.1"/>
    </source>
</evidence>
<dbReference type="PANTHER" id="PTHR12468">
    <property type="entry name" value="GPI MANNOSYLTRANSFERASE 2"/>
    <property type="match status" value="1"/>
</dbReference>
<organism evidence="13 14">
    <name type="scientific">Streptomyces goshikiensis</name>
    <dbReference type="NCBI Taxonomy" id="1942"/>
    <lineage>
        <taxon>Bacteria</taxon>
        <taxon>Bacillati</taxon>
        <taxon>Actinomycetota</taxon>
        <taxon>Actinomycetes</taxon>
        <taxon>Kitasatosporales</taxon>
        <taxon>Streptomycetaceae</taxon>
        <taxon>Streptomyces</taxon>
    </lineage>
</organism>
<keyword evidence="7" id="KW-0256">Endoplasmic reticulum</keyword>
<feature type="transmembrane region" description="Helical" evidence="11">
    <location>
        <begin position="366"/>
        <end position="382"/>
    </location>
</feature>
<dbReference type="Pfam" id="PF13231">
    <property type="entry name" value="PMT_2"/>
    <property type="match status" value="1"/>
</dbReference>
<evidence type="ECO:0000259" key="12">
    <source>
        <dbReference type="Pfam" id="PF13231"/>
    </source>
</evidence>
<accession>A0ABZ1RE13</accession>
<evidence type="ECO:0000256" key="5">
    <source>
        <dbReference type="ARBA" id="ARBA00022679"/>
    </source>
</evidence>
<feature type="transmembrane region" description="Helical" evidence="11">
    <location>
        <begin position="132"/>
        <end position="153"/>
    </location>
</feature>
<keyword evidence="9 11" id="KW-0472">Membrane</keyword>
<evidence type="ECO:0000256" key="1">
    <source>
        <dbReference type="ARBA" id="ARBA00004477"/>
    </source>
</evidence>
<feature type="transmembrane region" description="Helical" evidence="11">
    <location>
        <begin position="251"/>
        <end position="272"/>
    </location>
</feature>
<keyword evidence="4" id="KW-0328">Glycosyltransferase</keyword>
<comment type="subcellular location">
    <subcellularLocation>
        <location evidence="1">Endoplasmic reticulum membrane</location>
        <topology evidence="1">Multi-pass membrane protein</topology>
    </subcellularLocation>
</comment>
<evidence type="ECO:0000256" key="4">
    <source>
        <dbReference type="ARBA" id="ARBA00022676"/>
    </source>
</evidence>
<dbReference type="RefSeq" id="WP_328775084.1">
    <property type="nucleotide sequence ID" value="NZ_CP108057.1"/>
</dbReference>
<feature type="transmembrane region" description="Helical" evidence="11">
    <location>
        <begin position="342"/>
        <end position="360"/>
    </location>
</feature>
<evidence type="ECO:0000256" key="10">
    <source>
        <dbReference type="SAM" id="MobiDB-lite"/>
    </source>
</evidence>
<evidence type="ECO:0000256" key="9">
    <source>
        <dbReference type="ARBA" id="ARBA00023136"/>
    </source>
</evidence>
<feature type="transmembrane region" description="Helical" evidence="11">
    <location>
        <begin position="159"/>
        <end position="177"/>
    </location>
</feature>
<keyword evidence="5" id="KW-0808">Transferase</keyword>
<dbReference type="Proteomes" id="UP001432075">
    <property type="component" value="Chromosome"/>
</dbReference>
<sequence>MTQTRIRAGSDGSVRGRRAAPRPATKASGAAAGGAWASLRRAWAALVLHTALRLAGVGVLAVWAHRKGLGLHEVLATRWDSLFYLSIAENGYTGPMEPACQLGGPTCKLAFFPVYPWLTRGVSAVTGLPVSWAAWAVALLASLIAAWGVFAVAEKLHGTRVAFFAVALYAIVPHALVQSMAYTEPLFVALAAWSLYAVLSRSWVTAGVLAMVAGATRPSGSAVVAAVVLSALWTLLASFRSRGGSAGRRHTARLCAAVVLAPLGWTAFFVWVGHRLGRWDGYFIEQRAWGSTFDGGRYTLEQIRRLFTAPDTTLNQVVVALTVAAAVILLIALLTQRPPAAVWIYTAVLVLIAVGGAGFFHSKARFLLPAFPLLFPLAAALARARRTTVVWVLASATALSALYGGYLVLVWHRSP</sequence>
<dbReference type="PANTHER" id="PTHR12468:SF2">
    <property type="entry name" value="GPI MANNOSYLTRANSFERASE 2"/>
    <property type="match status" value="1"/>
</dbReference>
<evidence type="ECO:0000313" key="14">
    <source>
        <dbReference type="Proteomes" id="UP001432075"/>
    </source>
</evidence>
<comment type="pathway">
    <text evidence="2">Glycolipid biosynthesis; glycosylphosphatidylinositol-anchor biosynthesis.</text>
</comment>
<dbReference type="InterPro" id="IPR038731">
    <property type="entry name" value="RgtA/B/C-like"/>
</dbReference>
<feature type="domain" description="Glycosyltransferase RgtA/B/C/D-like" evidence="12">
    <location>
        <begin position="113"/>
        <end position="234"/>
    </location>
</feature>
<evidence type="ECO:0000256" key="6">
    <source>
        <dbReference type="ARBA" id="ARBA00022692"/>
    </source>
</evidence>
<keyword evidence="8 11" id="KW-1133">Transmembrane helix</keyword>
<keyword evidence="6 11" id="KW-0812">Transmembrane</keyword>
<feature type="transmembrane region" description="Helical" evidence="11">
    <location>
        <begin position="389"/>
        <end position="411"/>
    </location>
</feature>
<protein>
    <submittedName>
        <fullName evidence="13">Glycosyltransferase family 39 protein</fullName>
    </submittedName>
</protein>
<evidence type="ECO:0000256" key="2">
    <source>
        <dbReference type="ARBA" id="ARBA00004687"/>
    </source>
</evidence>